<dbReference type="EMBL" id="CAAALY010258586">
    <property type="protein sequence ID" value="VEL38664.1"/>
    <property type="molecule type" value="Genomic_DNA"/>
</dbReference>
<keyword evidence="2" id="KW-1185">Reference proteome</keyword>
<dbReference type="Proteomes" id="UP000784294">
    <property type="component" value="Unassembled WGS sequence"/>
</dbReference>
<gene>
    <name evidence="1" type="ORF">PXEA_LOCUS32104</name>
</gene>
<name>A0A448XK75_9PLAT</name>
<protein>
    <submittedName>
        <fullName evidence="1">Uncharacterized protein</fullName>
    </submittedName>
</protein>
<accession>A0A448XK75</accession>
<reference evidence="1" key="1">
    <citation type="submission" date="2018-11" db="EMBL/GenBank/DDBJ databases">
        <authorList>
            <consortium name="Pathogen Informatics"/>
        </authorList>
    </citation>
    <scope>NUCLEOTIDE SEQUENCE</scope>
</reference>
<evidence type="ECO:0000313" key="1">
    <source>
        <dbReference type="EMBL" id="VEL38664.1"/>
    </source>
</evidence>
<proteinExistence type="predicted"/>
<sequence length="242" mass="26212">MIVAPAHEASMQEADPVSWIDGTETFFEFYSLNTVAWYMPPCPRTRRFCIVRDNASSLPSSSAASSSPLAATGATLPGGQAGGVATSTDLGGAVSRSNAASAASVMVLDLPPAVAEAPNRAAIIGLTAPASTGVGVEVEHEFIVPHSRIILRIVVASYKQAAAAAGVEQASRANWRRRRRQLRRLRRSDRQAERVWDVRSMLPSFTIAITVLTKNTQGALLPNSPWRRYSIIRLAGNRWFRR</sequence>
<evidence type="ECO:0000313" key="2">
    <source>
        <dbReference type="Proteomes" id="UP000784294"/>
    </source>
</evidence>
<comment type="caution">
    <text evidence="1">The sequence shown here is derived from an EMBL/GenBank/DDBJ whole genome shotgun (WGS) entry which is preliminary data.</text>
</comment>
<organism evidence="1 2">
    <name type="scientific">Protopolystoma xenopodis</name>
    <dbReference type="NCBI Taxonomy" id="117903"/>
    <lineage>
        <taxon>Eukaryota</taxon>
        <taxon>Metazoa</taxon>
        <taxon>Spiralia</taxon>
        <taxon>Lophotrochozoa</taxon>
        <taxon>Platyhelminthes</taxon>
        <taxon>Monogenea</taxon>
        <taxon>Polyopisthocotylea</taxon>
        <taxon>Polystomatidea</taxon>
        <taxon>Polystomatidae</taxon>
        <taxon>Protopolystoma</taxon>
    </lineage>
</organism>
<dbReference type="AlphaFoldDB" id="A0A448XK75"/>